<dbReference type="STRING" id="1797529.A2570_00550"/>
<comment type="caution">
    <text evidence="1">The sequence shown here is derived from an EMBL/GenBank/DDBJ whole genome shotgun (WGS) entry which is preliminary data.</text>
</comment>
<evidence type="ECO:0000313" key="2">
    <source>
        <dbReference type="Proteomes" id="UP000178570"/>
    </source>
</evidence>
<accession>A0A1G1XLT0</accession>
<name>A0A1G1XLT0_9BACT</name>
<evidence type="ECO:0008006" key="3">
    <source>
        <dbReference type="Google" id="ProtNLM"/>
    </source>
</evidence>
<organism evidence="1 2">
    <name type="scientific">Candidatus Brennerbacteria bacterium RIFOXYD1_FULL_41_16</name>
    <dbReference type="NCBI Taxonomy" id="1797529"/>
    <lineage>
        <taxon>Bacteria</taxon>
        <taxon>Candidatus Brenneribacteriota</taxon>
    </lineage>
</organism>
<gene>
    <name evidence="1" type="ORF">A2570_00550</name>
</gene>
<dbReference type="Proteomes" id="UP000178570">
    <property type="component" value="Unassembled WGS sequence"/>
</dbReference>
<reference evidence="1 2" key="1">
    <citation type="journal article" date="2016" name="Nat. Commun.">
        <title>Thousands of microbial genomes shed light on interconnected biogeochemical processes in an aquifer system.</title>
        <authorList>
            <person name="Anantharaman K."/>
            <person name="Brown C.T."/>
            <person name="Hug L.A."/>
            <person name="Sharon I."/>
            <person name="Castelle C.J."/>
            <person name="Probst A.J."/>
            <person name="Thomas B.C."/>
            <person name="Singh A."/>
            <person name="Wilkins M.J."/>
            <person name="Karaoz U."/>
            <person name="Brodie E.L."/>
            <person name="Williams K.H."/>
            <person name="Hubbard S.S."/>
            <person name="Banfield J.F."/>
        </authorList>
    </citation>
    <scope>NUCLEOTIDE SEQUENCE [LARGE SCALE GENOMIC DNA]</scope>
</reference>
<protein>
    <recommendedName>
        <fullName evidence="3">Helix-turn-helix domain-containing protein</fullName>
    </recommendedName>
</protein>
<dbReference type="InterPro" id="IPR010093">
    <property type="entry name" value="SinI_DNA-bd"/>
</dbReference>
<dbReference type="NCBIfam" id="TIGR01764">
    <property type="entry name" value="excise"/>
    <property type="match status" value="1"/>
</dbReference>
<dbReference type="AlphaFoldDB" id="A0A1G1XLT0"/>
<sequence>MKKEFFTTTQLAKILGISRIAVFKRIKAGKIDAIKDGRDFLIPINSIKEISGHDLKSEEKELIEKSVERIVKQYGEALRLLGEE</sequence>
<dbReference type="GO" id="GO:0003677">
    <property type="term" value="F:DNA binding"/>
    <property type="evidence" value="ECO:0007669"/>
    <property type="project" value="InterPro"/>
</dbReference>
<evidence type="ECO:0000313" key="1">
    <source>
        <dbReference type="EMBL" id="OGY40968.1"/>
    </source>
</evidence>
<proteinExistence type="predicted"/>
<dbReference type="EMBL" id="MHHY01000003">
    <property type="protein sequence ID" value="OGY40968.1"/>
    <property type="molecule type" value="Genomic_DNA"/>
</dbReference>